<dbReference type="AlphaFoldDB" id="A0A660KY23"/>
<dbReference type="Proteomes" id="UP000278962">
    <property type="component" value="Unassembled WGS sequence"/>
</dbReference>
<organism evidence="1 2">
    <name type="scientific">Solirubrobacter pauli</name>
    <dbReference type="NCBI Taxonomy" id="166793"/>
    <lineage>
        <taxon>Bacteria</taxon>
        <taxon>Bacillati</taxon>
        <taxon>Actinomycetota</taxon>
        <taxon>Thermoleophilia</taxon>
        <taxon>Solirubrobacterales</taxon>
        <taxon>Solirubrobacteraceae</taxon>
        <taxon>Solirubrobacter</taxon>
    </lineage>
</organism>
<comment type="caution">
    <text evidence="1">The sequence shown here is derived from an EMBL/GenBank/DDBJ whole genome shotgun (WGS) entry which is preliminary data.</text>
</comment>
<protein>
    <submittedName>
        <fullName evidence="1">Uncharacterized protein</fullName>
    </submittedName>
</protein>
<dbReference type="RefSeq" id="WP_121253354.1">
    <property type="nucleotide sequence ID" value="NZ_RBIL01000002.1"/>
</dbReference>
<gene>
    <name evidence="1" type="ORF">C8N24_3993</name>
</gene>
<evidence type="ECO:0000313" key="2">
    <source>
        <dbReference type="Proteomes" id="UP000278962"/>
    </source>
</evidence>
<dbReference type="EMBL" id="RBIL01000002">
    <property type="protein sequence ID" value="RKQ85985.1"/>
    <property type="molecule type" value="Genomic_DNA"/>
</dbReference>
<accession>A0A660KY23</accession>
<reference evidence="1 2" key="1">
    <citation type="submission" date="2018-10" db="EMBL/GenBank/DDBJ databases">
        <title>Genomic Encyclopedia of Archaeal and Bacterial Type Strains, Phase II (KMG-II): from individual species to whole genera.</title>
        <authorList>
            <person name="Goeker M."/>
        </authorList>
    </citation>
    <scope>NUCLEOTIDE SEQUENCE [LARGE SCALE GENOMIC DNA]</scope>
    <source>
        <strain evidence="1 2">DSM 14954</strain>
    </source>
</reference>
<sequence>MQRIEAGQQLLDTLRKFGFVEEPAGMPDRQRARLTSSAAHWVDIWGAFAEWAQAPVDLGPDADGEDDLLLFQGVLDLKESWLHEPDRPAFVLLFRRQLQFPNAEMGYVQAESVVLLELAFRVHDDFRLVAPTGGERSGVVDAIWYGGGHDASQWAPTVEATESFQIARAHQLWAATVQVTDEPDPG</sequence>
<name>A0A660KY23_9ACTN</name>
<keyword evidence="2" id="KW-1185">Reference proteome</keyword>
<proteinExistence type="predicted"/>
<evidence type="ECO:0000313" key="1">
    <source>
        <dbReference type="EMBL" id="RKQ85985.1"/>
    </source>
</evidence>